<dbReference type="EMBL" id="JANJQO010000011">
    <property type="protein sequence ID" value="KAJ2983953.1"/>
    <property type="molecule type" value="Genomic_DNA"/>
</dbReference>
<protein>
    <submittedName>
        <fullName evidence="1">Uncharacterized protein</fullName>
    </submittedName>
</protein>
<reference evidence="1" key="1">
    <citation type="submission" date="2022-08" db="EMBL/GenBank/DDBJ databases">
        <title>Genome Sequence of Lecanicillium fungicola.</title>
        <authorList>
            <person name="Buettner E."/>
        </authorList>
    </citation>
    <scope>NUCLEOTIDE SEQUENCE</scope>
    <source>
        <strain evidence="1">Babe33</strain>
    </source>
</reference>
<evidence type="ECO:0000313" key="2">
    <source>
        <dbReference type="Proteomes" id="UP001143910"/>
    </source>
</evidence>
<dbReference type="Proteomes" id="UP001143910">
    <property type="component" value="Unassembled WGS sequence"/>
</dbReference>
<accession>A0ACC1NXT5</accession>
<name>A0ACC1NXT5_9HYPO</name>
<proteinExistence type="predicted"/>
<sequence>MMADTNPTSPSTSMWHFSPSIAASAVFLVLFFVTTAVHIVQAVRYRQSYCWVIVMSGIWQTLTYIFHTASVRVPDSYSLYAAWFVLILMAPLWTNASVYMLFGRIVWNFTPSKRVGWLKARHIGGFFVILDLIAFIIQVYGAARATTKNASQHIIYQGLHIYMGGVSAQLFFILIFVAFAGHLFRSTWRSRHQDGNEADARRCLTLLWIQGAVLLLITVRISFRL</sequence>
<comment type="caution">
    <text evidence="1">The sequence shown here is derived from an EMBL/GenBank/DDBJ whole genome shotgun (WGS) entry which is preliminary data.</text>
</comment>
<gene>
    <name evidence="1" type="ORF">NQ176_g319</name>
</gene>
<organism evidence="1 2">
    <name type="scientific">Zarea fungicola</name>
    <dbReference type="NCBI Taxonomy" id="93591"/>
    <lineage>
        <taxon>Eukaryota</taxon>
        <taxon>Fungi</taxon>
        <taxon>Dikarya</taxon>
        <taxon>Ascomycota</taxon>
        <taxon>Pezizomycotina</taxon>
        <taxon>Sordariomycetes</taxon>
        <taxon>Hypocreomycetidae</taxon>
        <taxon>Hypocreales</taxon>
        <taxon>Cordycipitaceae</taxon>
        <taxon>Zarea</taxon>
    </lineage>
</organism>
<evidence type="ECO:0000313" key="1">
    <source>
        <dbReference type="EMBL" id="KAJ2983953.1"/>
    </source>
</evidence>
<keyword evidence="2" id="KW-1185">Reference proteome</keyword>